<keyword evidence="4" id="KW-1185">Reference proteome</keyword>
<dbReference type="InterPro" id="IPR004242">
    <property type="entry name" value="Transposase_21"/>
</dbReference>
<dbReference type="Proteomes" id="UP001231189">
    <property type="component" value="Unassembled WGS sequence"/>
</dbReference>
<dbReference type="InterPro" id="IPR025312">
    <property type="entry name" value="DUF4216"/>
</dbReference>
<name>A0AAD8TX25_LOLMU</name>
<comment type="caution">
    <text evidence="3">The sequence shown here is derived from an EMBL/GenBank/DDBJ whole genome shotgun (WGS) entry which is preliminary data.</text>
</comment>
<dbReference type="Pfam" id="PF02992">
    <property type="entry name" value="Transposase_21"/>
    <property type="match status" value="1"/>
</dbReference>
<feature type="region of interest" description="Disordered" evidence="1">
    <location>
        <begin position="459"/>
        <end position="482"/>
    </location>
</feature>
<reference evidence="3" key="1">
    <citation type="submission" date="2023-07" db="EMBL/GenBank/DDBJ databases">
        <title>A chromosome-level genome assembly of Lolium multiflorum.</title>
        <authorList>
            <person name="Chen Y."/>
            <person name="Copetti D."/>
            <person name="Kolliker R."/>
            <person name="Studer B."/>
        </authorList>
    </citation>
    <scope>NUCLEOTIDE SEQUENCE</scope>
    <source>
        <strain evidence="3">02402/16</strain>
        <tissue evidence="3">Leaf</tissue>
    </source>
</reference>
<evidence type="ECO:0000256" key="1">
    <source>
        <dbReference type="SAM" id="MobiDB-lite"/>
    </source>
</evidence>
<protein>
    <recommendedName>
        <fullName evidence="2">DUF4216 domain-containing protein</fullName>
    </recommendedName>
</protein>
<dbReference type="PANTHER" id="PTHR48258">
    <property type="entry name" value="DUF4218 DOMAIN-CONTAINING PROTEIN-RELATED"/>
    <property type="match status" value="1"/>
</dbReference>
<accession>A0AAD8TX25</accession>
<dbReference type="Pfam" id="PF13952">
    <property type="entry name" value="DUF4216"/>
    <property type="match status" value="1"/>
</dbReference>
<evidence type="ECO:0000313" key="3">
    <source>
        <dbReference type="EMBL" id="KAK1695665.1"/>
    </source>
</evidence>
<evidence type="ECO:0000313" key="4">
    <source>
        <dbReference type="Proteomes" id="UP001231189"/>
    </source>
</evidence>
<feature type="domain" description="DUF4216" evidence="2">
    <location>
        <begin position="358"/>
        <end position="434"/>
    </location>
</feature>
<proteinExistence type="predicted"/>
<feature type="compositionally biased region" description="Basic and acidic residues" evidence="1">
    <location>
        <begin position="470"/>
        <end position="482"/>
    </location>
</feature>
<feature type="region of interest" description="Disordered" evidence="1">
    <location>
        <begin position="501"/>
        <end position="541"/>
    </location>
</feature>
<organism evidence="3 4">
    <name type="scientific">Lolium multiflorum</name>
    <name type="common">Italian ryegrass</name>
    <name type="synonym">Lolium perenne subsp. multiflorum</name>
    <dbReference type="NCBI Taxonomy" id="4521"/>
    <lineage>
        <taxon>Eukaryota</taxon>
        <taxon>Viridiplantae</taxon>
        <taxon>Streptophyta</taxon>
        <taxon>Embryophyta</taxon>
        <taxon>Tracheophyta</taxon>
        <taxon>Spermatophyta</taxon>
        <taxon>Magnoliopsida</taxon>
        <taxon>Liliopsida</taxon>
        <taxon>Poales</taxon>
        <taxon>Poaceae</taxon>
        <taxon>BOP clade</taxon>
        <taxon>Pooideae</taxon>
        <taxon>Poodae</taxon>
        <taxon>Poeae</taxon>
        <taxon>Poeae Chloroplast Group 2 (Poeae type)</taxon>
        <taxon>Loliodinae</taxon>
        <taxon>Loliinae</taxon>
        <taxon>Lolium</taxon>
    </lineage>
</organism>
<gene>
    <name evidence="3" type="ORF">QYE76_012362</name>
</gene>
<dbReference type="AlphaFoldDB" id="A0AAD8TX25"/>
<sequence>MENHYILYLKLDMEDKEVHLKPDMDMEVNLRLDMEVNLRLDMEVMQAHHVGGGDAEAHYFGLQEEDGYEDDRIPDLLADLYKSEPQGAGKDTIFAELIEEAKRAASDGGTMSRFSLTVKLLQAKSYYRISNVAFNAILLILALQYPNSSIPKSYEEALSIIGRWKDADGRRQIPEKVLRHFPLIPRLQRMFLSKEQSKEVQWHKLKRQDVENDLSHPADGDAWKDFDNIHKDFAADARNIRLGLATDGFNPYGNMSNSYSMWPVFVVPYNLPPWACMDQSNFMLALLIPGPSSPGKDFDVFMEPLMEELQELWKGVKSVRYHTVDREKNRKTQNSGIVSEGDHDGNIIDFFGQLKSIIRLQYNSSGGVHRSVVLFRCDWFDLGGRKPGFDDDGHFKSVNTEKFWYKTDPFILTSQATKVFYVPDTKLKGKWQVVQKFHHRHLWSVKENEQGPGVAVLSYQDEDSSQVPVQEKEGTARSRTRSDQERVLLEKVIVDKLKKRSKEVVPEEFEEVDQTMYQYCSDDGDDGGNRTRNRPVSEEDE</sequence>
<evidence type="ECO:0000259" key="2">
    <source>
        <dbReference type="Pfam" id="PF13952"/>
    </source>
</evidence>
<dbReference type="PANTHER" id="PTHR48258:SF14">
    <property type="entry name" value="OS02G0583300 PROTEIN"/>
    <property type="match status" value="1"/>
</dbReference>
<dbReference type="EMBL" id="JAUUTY010000001">
    <property type="protein sequence ID" value="KAK1695665.1"/>
    <property type="molecule type" value="Genomic_DNA"/>
</dbReference>